<dbReference type="EMBL" id="ML994638">
    <property type="protein sequence ID" value="KAF2184447.1"/>
    <property type="molecule type" value="Genomic_DNA"/>
</dbReference>
<organism evidence="2 3">
    <name type="scientific">Zopfia rhizophila CBS 207.26</name>
    <dbReference type="NCBI Taxonomy" id="1314779"/>
    <lineage>
        <taxon>Eukaryota</taxon>
        <taxon>Fungi</taxon>
        <taxon>Dikarya</taxon>
        <taxon>Ascomycota</taxon>
        <taxon>Pezizomycotina</taxon>
        <taxon>Dothideomycetes</taxon>
        <taxon>Dothideomycetes incertae sedis</taxon>
        <taxon>Zopfiaceae</taxon>
        <taxon>Zopfia</taxon>
    </lineage>
</organism>
<reference evidence="2" key="1">
    <citation type="journal article" date="2020" name="Stud. Mycol.">
        <title>101 Dothideomycetes genomes: a test case for predicting lifestyles and emergence of pathogens.</title>
        <authorList>
            <person name="Haridas S."/>
            <person name="Albert R."/>
            <person name="Binder M."/>
            <person name="Bloem J."/>
            <person name="Labutti K."/>
            <person name="Salamov A."/>
            <person name="Andreopoulos B."/>
            <person name="Baker S."/>
            <person name="Barry K."/>
            <person name="Bills G."/>
            <person name="Bluhm B."/>
            <person name="Cannon C."/>
            <person name="Castanera R."/>
            <person name="Culley D."/>
            <person name="Daum C."/>
            <person name="Ezra D."/>
            <person name="Gonzalez J."/>
            <person name="Henrissat B."/>
            <person name="Kuo A."/>
            <person name="Liang C."/>
            <person name="Lipzen A."/>
            <person name="Lutzoni F."/>
            <person name="Magnuson J."/>
            <person name="Mondo S."/>
            <person name="Nolan M."/>
            <person name="Ohm R."/>
            <person name="Pangilinan J."/>
            <person name="Park H.-J."/>
            <person name="Ramirez L."/>
            <person name="Alfaro M."/>
            <person name="Sun H."/>
            <person name="Tritt A."/>
            <person name="Yoshinaga Y."/>
            <person name="Zwiers L.-H."/>
            <person name="Turgeon B."/>
            <person name="Goodwin S."/>
            <person name="Spatafora J."/>
            <person name="Crous P."/>
            <person name="Grigoriev I."/>
        </authorList>
    </citation>
    <scope>NUCLEOTIDE SEQUENCE</scope>
    <source>
        <strain evidence="2">CBS 207.26</strain>
    </source>
</reference>
<feature type="transmembrane region" description="Helical" evidence="1">
    <location>
        <begin position="20"/>
        <end position="42"/>
    </location>
</feature>
<gene>
    <name evidence="2" type="ORF">K469DRAFT_709205</name>
</gene>
<dbReference type="AlphaFoldDB" id="A0A6A6DXN3"/>
<proteinExistence type="predicted"/>
<keyword evidence="1" id="KW-0812">Transmembrane</keyword>
<feature type="non-terminal residue" evidence="2">
    <location>
        <position position="51"/>
    </location>
</feature>
<evidence type="ECO:0000313" key="3">
    <source>
        <dbReference type="Proteomes" id="UP000800200"/>
    </source>
</evidence>
<protein>
    <submittedName>
        <fullName evidence="2">Uncharacterized protein</fullName>
    </submittedName>
</protein>
<keyword evidence="3" id="KW-1185">Reference proteome</keyword>
<name>A0A6A6DXN3_9PEZI</name>
<accession>A0A6A6DXN3</accession>
<keyword evidence="1" id="KW-0472">Membrane</keyword>
<sequence length="51" mass="5845">MLPKPFLYAVEVVVYIPRISSAMVLLTHLSFVLVCALLIDLLDRHISKEYN</sequence>
<keyword evidence="1" id="KW-1133">Transmembrane helix</keyword>
<dbReference type="Proteomes" id="UP000800200">
    <property type="component" value="Unassembled WGS sequence"/>
</dbReference>
<evidence type="ECO:0000313" key="2">
    <source>
        <dbReference type="EMBL" id="KAF2184447.1"/>
    </source>
</evidence>
<evidence type="ECO:0000256" key="1">
    <source>
        <dbReference type="SAM" id="Phobius"/>
    </source>
</evidence>